<keyword evidence="4" id="KW-1185">Reference proteome</keyword>
<evidence type="ECO:0000256" key="2">
    <source>
        <dbReference type="SAM" id="Phobius"/>
    </source>
</evidence>
<organism evidence="3 4">
    <name type="scientific">Roseateles rivi</name>
    <dbReference type="NCBI Taxonomy" id="3299028"/>
    <lineage>
        <taxon>Bacteria</taxon>
        <taxon>Pseudomonadati</taxon>
        <taxon>Pseudomonadota</taxon>
        <taxon>Betaproteobacteria</taxon>
        <taxon>Burkholderiales</taxon>
        <taxon>Sphaerotilaceae</taxon>
        <taxon>Roseateles</taxon>
    </lineage>
</organism>
<dbReference type="RefSeq" id="WP_394463227.1">
    <property type="nucleotide sequence ID" value="NZ_JBIGHZ010000006.1"/>
</dbReference>
<keyword evidence="1" id="KW-0175">Coiled coil</keyword>
<keyword evidence="2" id="KW-0812">Transmembrane</keyword>
<feature type="transmembrane region" description="Helical" evidence="2">
    <location>
        <begin position="341"/>
        <end position="366"/>
    </location>
</feature>
<name>A0ABW7FZQ4_9BURK</name>
<accession>A0ABW7FZQ4</accession>
<gene>
    <name evidence="3" type="ORF">ACG0Z6_15985</name>
</gene>
<sequence>MKSILKFLKRSRSALLVLVLPLLVVLIYNLGMARDRFTSESVVTIKQAAHFGGERSGMAAMLMPGVSPLLREDVLYLRTFIHSQGLLGTLDRELKLREHFSSSMRDPLHYLPTSASREDFLEFYRKRVEIVLDDISGLLTLRTQGFEPEYARRLNATILRECEAFVNRMSQNLAAEQLRFTDAEVGKTTARLEDAQARLVQFQAQHRVLDAAAQASAAGAITNELQAQLSKLEAEHKTLLGYLHPSAHQVQALQNQIAAIKSQLQSEQNRGTQAADASKKLGAIALQFEQLKQQVGLAQESHKAALAAAEAMRLEATRKLKSLVVVEAPTLAETAEYPRRLYNLFAALVVLLLLYAVAQLTLATIAEHRD</sequence>
<keyword evidence="2" id="KW-1133">Transmembrane helix</keyword>
<evidence type="ECO:0000313" key="4">
    <source>
        <dbReference type="Proteomes" id="UP001606099"/>
    </source>
</evidence>
<evidence type="ECO:0000256" key="1">
    <source>
        <dbReference type="SAM" id="Coils"/>
    </source>
</evidence>
<dbReference type="PANTHER" id="PTHR32309:SF13">
    <property type="entry name" value="FERRIC ENTEROBACTIN TRANSPORT PROTEIN FEPE"/>
    <property type="match status" value="1"/>
</dbReference>
<keyword evidence="2" id="KW-0472">Membrane</keyword>
<evidence type="ECO:0000313" key="3">
    <source>
        <dbReference type="EMBL" id="MFG6449725.1"/>
    </source>
</evidence>
<comment type="caution">
    <text evidence="3">The sequence shown here is derived from an EMBL/GenBank/DDBJ whole genome shotgun (WGS) entry which is preliminary data.</text>
</comment>
<dbReference type="Proteomes" id="UP001606099">
    <property type="component" value="Unassembled WGS sequence"/>
</dbReference>
<proteinExistence type="predicted"/>
<feature type="coiled-coil region" evidence="1">
    <location>
        <begin position="185"/>
        <end position="212"/>
    </location>
</feature>
<dbReference type="EMBL" id="JBIGHZ010000006">
    <property type="protein sequence ID" value="MFG6449725.1"/>
    <property type="molecule type" value="Genomic_DNA"/>
</dbReference>
<dbReference type="InterPro" id="IPR050445">
    <property type="entry name" value="Bact_polysacc_biosynth/exp"/>
</dbReference>
<protein>
    <submittedName>
        <fullName evidence="3">Capsular biosynthesis protein</fullName>
    </submittedName>
</protein>
<dbReference type="PANTHER" id="PTHR32309">
    <property type="entry name" value="TYROSINE-PROTEIN KINASE"/>
    <property type="match status" value="1"/>
</dbReference>
<reference evidence="3 4" key="1">
    <citation type="submission" date="2024-08" db="EMBL/GenBank/DDBJ databases">
        <authorList>
            <person name="Lu H."/>
        </authorList>
    </citation>
    <scope>NUCLEOTIDE SEQUENCE [LARGE SCALE GENOMIC DNA]</scope>
    <source>
        <strain evidence="3 4">BYS180W</strain>
    </source>
</reference>